<keyword evidence="9 11" id="KW-0472">Membrane</keyword>
<feature type="short sequence motif" description="TonB box" evidence="13">
    <location>
        <begin position="30"/>
        <end position="36"/>
    </location>
</feature>
<evidence type="ECO:0000256" key="1">
    <source>
        <dbReference type="ARBA" id="ARBA00004571"/>
    </source>
</evidence>
<dbReference type="eggNOG" id="COG4206">
    <property type="taxonomic scope" value="Bacteria"/>
</dbReference>
<dbReference type="Gene3D" id="2.40.170.20">
    <property type="entry name" value="TonB-dependent receptor, beta-barrel domain"/>
    <property type="match status" value="1"/>
</dbReference>
<dbReference type="HAMAP" id="MF_01531">
    <property type="entry name" value="BtuB"/>
    <property type="match status" value="1"/>
</dbReference>
<organism evidence="17 18">
    <name type="scientific">Vibrio navarrensis</name>
    <dbReference type="NCBI Taxonomy" id="29495"/>
    <lineage>
        <taxon>Bacteria</taxon>
        <taxon>Pseudomonadati</taxon>
        <taxon>Pseudomonadota</taxon>
        <taxon>Gammaproteobacteria</taxon>
        <taxon>Vibrionales</taxon>
        <taxon>Vibrionaceae</taxon>
        <taxon>Vibrio</taxon>
    </lineage>
</organism>
<keyword evidence="2 11" id="KW-0813">Transport</keyword>
<dbReference type="InterPro" id="IPR036942">
    <property type="entry name" value="Beta-barrel_TonB_sf"/>
</dbReference>
<sequence length="616" mass="68111" precursor="true">MKKSLLAISVASLLTPISYLQAKEVRANDTVVVTANRFEQDQASVLSATTVIAREEIAEYQANSLVEVLRRVPGVEIGQNGGRGHKASVFMRGTNSGHVLVLVDGVWVNSAAGGVEINHFPLGLVERLEVIRGPGAAVYGSDAVGGVINIITRSHRGNSLKQVTVGVGSNQSRKGEVVAKADVNEQGHLQLAAGFEKTDGYDIKSIQTGVDYGYENQNLMGGYEHRFNENWLGYLSASWFASDVEYNSFGTLNHGFSDNQSFTGQLNYEGSKLRSLLSLNYQQTDTRDYSQSEGKDNASTRANIDLTQIQWANLYQLNDYIQLGGGIDARRESLDDDALNYGFAHALAGESRDTKGAFASGRFTVNNWVVEANVRYDKHDKYDDYTTWSLATGYQINSNYRVRASYGTAFKAPTYTQLSTSPDLQPEKSKNAEVGFDATYSLARVSLSAYDNKVDNLIIWYSDPNGAICDVVNFGGCSLNTDARIKGVELDVNFDTGPVNHTLVAEFKDHEDDNGVQLARRAKQNYKWITSAQFGDFDLSTTYTFTGKRLDLPKAEATADDYLPSTNLWDVSVGYWVSDTFIVRTRVENLFNEQYETAGGYRSPERAYYLNASYQF</sequence>
<dbReference type="EMBL" id="JMCG01000001">
    <property type="protein sequence ID" value="KGK09796.1"/>
    <property type="molecule type" value="Genomic_DNA"/>
</dbReference>
<dbReference type="GO" id="GO:0015420">
    <property type="term" value="F:ABC-type vitamin B12 transporter activity"/>
    <property type="evidence" value="ECO:0007669"/>
    <property type="project" value="InterPro"/>
</dbReference>
<dbReference type="Pfam" id="PF07715">
    <property type="entry name" value="Plug"/>
    <property type="match status" value="1"/>
</dbReference>
<keyword evidence="8 11" id="KW-0626">Porin</keyword>
<dbReference type="InterPro" id="IPR010917">
    <property type="entry name" value="TonB_rcpt_CS"/>
</dbReference>
<feature type="domain" description="TonB-dependent receptor plug" evidence="16">
    <location>
        <begin position="42"/>
        <end position="147"/>
    </location>
</feature>
<dbReference type="CDD" id="cd01347">
    <property type="entry name" value="ligand_gated_channel"/>
    <property type="match status" value="1"/>
</dbReference>
<accession>A0A099LQN6</accession>
<keyword evidence="6 11" id="KW-0406">Ion transport</keyword>
<dbReference type="InterPro" id="IPR037066">
    <property type="entry name" value="Plug_dom_sf"/>
</dbReference>
<evidence type="ECO:0000256" key="6">
    <source>
        <dbReference type="ARBA" id="ARBA00023065"/>
    </source>
</evidence>
<dbReference type="RefSeq" id="WP_039422047.1">
    <property type="nucleotide sequence ID" value="NZ_CP061845.1"/>
</dbReference>
<name>A0A099LQN6_9VIBR</name>
<dbReference type="PROSITE" id="PS01156">
    <property type="entry name" value="TONB_DEPENDENT_REC_2"/>
    <property type="match status" value="1"/>
</dbReference>
<comment type="function">
    <text evidence="11">Involved in the active translocation of vitamin B12 (cyanocobalamin) across the outer membrane to the periplasmic space. It derives its energy for transport by interacting with the trans-periplasmic membrane protein TonB.</text>
</comment>
<keyword evidence="4 11" id="KW-0812">Transmembrane</keyword>
<evidence type="ECO:0000259" key="15">
    <source>
        <dbReference type="Pfam" id="PF00593"/>
    </source>
</evidence>
<dbReference type="Pfam" id="PF00593">
    <property type="entry name" value="TonB_dep_Rec_b-barrel"/>
    <property type="match status" value="1"/>
</dbReference>
<dbReference type="InterPro" id="IPR010916">
    <property type="entry name" value="TonB_box_CS"/>
</dbReference>
<feature type="chain" id="PRO_5008983529" description="Vitamin B12 transporter BtuB" evidence="11">
    <location>
        <begin position="23"/>
        <end position="616"/>
    </location>
</feature>
<dbReference type="STRING" id="29495.EA26_00030"/>
<dbReference type="AlphaFoldDB" id="A0A099LQN6"/>
<evidence type="ECO:0000313" key="18">
    <source>
        <dbReference type="Proteomes" id="UP000029994"/>
    </source>
</evidence>
<evidence type="ECO:0000256" key="11">
    <source>
        <dbReference type="HAMAP-Rule" id="MF_01531"/>
    </source>
</evidence>
<keyword evidence="7 11" id="KW-0798">TonB box</keyword>
<dbReference type="PROSITE" id="PS00430">
    <property type="entry name" value="TONB_DEPENDENT_REC_1"/>
    <property type="match status" value="1"/>
</dbReference>
<dbReference type="GO" id="GO:0009279">
    <property type="term" value="C:cell outer membrane"/>
    <property type="evidence" value="ECO:0007669"/>
    <property type="project" value="UniProtKB-SubCell"/>
</dbReference>
<proteinExistence type="inferred from homology"/>
<gene>
    <name evidence="11" type="primary">btuB</name>
    <name evidence="17" type="ORF">EA26_00030</name>
</gene>
<dbReference type="Proteomes" id="UP000029994">
    <property type="component" value="Unassembled WGS sequence"/>
</dbReference>
<evidence type="ECO:0000256" key="3">
    <source>
        <dbReference type="ARBA" id="ARBA00022452"/>
    </source>
</evidence>
<dbReference type="PANTHER" id="PTHR30069">
    <property type="entry name" value="TONB-DEPENDENT OUTER MEMBRANE RECEPTOR"/>
    <property type="match status" value="1"/>
</dbReference>
<comment type="similarity">
    <text evidence="11">Belongs to the TonB-dependent receptor family. BtuB (TC 1.B.14.3.1) subfamily.</text>
</comment>
<dbReference type="GO" id="GO:0006811">
    <property type="term" value="P:monoatomic ion transport"/>
    <property type="evidence" value="ECO:0007669"/>
    <property type="project" value="UniProtKB-KW"/>
</dbReference>
<evidence type="ECO:0000256" key="2">
    <source>
        <dbReference type="ARBA" id="ARBA00022448"/>
    </source>
</evidence>
<dbReference type="InterPro" id="IPR000531">
    <property type="entry name" value="Beta-barrel_TonB"/>
</dbReference>
<evidence type="ECO:0000256" key="13">
    <source>
        <dbReference type="PROSITE-ProRule" id="PRU10143"/>
    </source>
</evidence>
<keyword evidence="18" id="KW-1185">Reference proteome</keyword>
<dbReference type="PANTHER" id="PTHR30069:SF53">
    <property type="entry name" value="COLICIN I RECEPTOR-RELATED"/>
    <property type="match status" value="1"/>
</dbReference>
<evidence type="ECO:0000256" key="14">
    <source>
        <dbReference type="PROSITE-ProRule" id="PRU10144"/>
    </source>
</evidence>
<dbReference type="GeneID" id="43681613"/>
<evidence type="ECO:0000313" key="17">
    <source>
        <dbReference type="EMBL" id="KGK09796.1"/>
    </source>
</evidence>
<evidence type="ECO:0000259" key="16">
    <source>
        <dbReference type="Pfam" id="PF07715"/>
    </source>
</evidence>
<feature type="signal peptide" evidence="11">
    <location>
        <begin position="1"/>
        <end position="22"/>
    </location>
</feature>
<keyword evidence="5 11" id="KW-0732">Signal</keyword>
<dbReference type="InterPro" id="IPR012910">
    <property type="entry name" value="Plug_dom"/>
</dbReference>
<comment type="caution">
    <text evidence="17">The sequence shown here is derived from an EMBL/GenBank/DDBJ whole genome shotgun (WGS) entry which is preliminary data.</text>
</comment>
<dbReference type="PROSITE" id="PS52016">
    <property type="entry name" value="TONB_DEPENDENT_REC_3"/>
    <property type="match status" value="1"/>
</dbReference>
<evidence type="ECO:0000256" key="8">
    <source>
        <dbReference type="ARBA" id="ARBA00023114"/>
    </source>
</evidence>
<dbReference type="GO" id="GO:0015288">
    <property type="term" value="F:porin activity"/>
    <property type="evidence" value="ECO:0007669"/>
    <property type="project" value="UniProtKB-KW"/>
</dbReference>
<protein>
    <recommendedName>
        <fullName evidence="11">Vitamin B12 transporter BtuB</fullName>
    </recommendedName>
    <alternativeName>
        <fullName evidence="11">Cobalamin receptor</fullName>
    </alternativeName>
    <alternativeName>
        <fullName evidence="11">Outer membrane cobalamin translocator</fullName>
    </alternativeName>
</protein>
<keyword evidence="3 11" id="KW-1134">Transmembrane beta strand</keyword>
<evidence type="ECO:0000256" key="10">
    <source>
        <dbReference type="ARBA" id="ARBA00023237"/>
    </source>
</evidence>
<evidence type="ECO:0000256" key="5">
    <source>
        <dbReference type="ARBA" id="ARBA00022729"/>
    </source>
</evidence>
<evidence type="ECO:0000256" key="4">
    <source>
        <dbReference type="ARBA" id="ARBA00022692"/>
    </source>
</evidence>
<evidence type="ECO:0000256" key="12">
    <source>
        <dbReference type="PROSITE-ProRule" id="PRU01360"/>
    </source>
</evidence>
<keyword evidence="10 11" id="KW-0998">Cell outer membrane</keyword>
<evidence type="ECO:0000256" key="9">
    <source>
        <dbReference type="ARBA" id="ARBA00023136"/>
    </source>
</evidence>
<dbReference type="InterPro" id="IPR039426">
    <property type="entry name" value="TonB-dep_rcpt-like"/>
</dbReference>
<dbReference type="Gene3D" id="2.170.130.10">
    <property type="entry name" value="TonB-dependent receptor, plug domain"/>
    <property type="match status" value="1"/>
</dbReference>
<reference evidence="17 18" key="1">
    <citation type="submission" date="2014-04" db="EMBL/GenBank/DDBJ databases">
        <title>Genome sequencing of Vibrio navarrensis strains.</title>
        <authorList>
            <person name="Gladney L.M."/>
            <person name="Katz L.S."/>
            <person name="Marino-Ramirez L."/>
            <person name="Jordan I.K."/>
        </authorList>
    </citation>
    <scope>NUCLEOTIDE SEQUENCE [LARGE SCALE GENOMIC DNA]</scope>
    <source>
        <strain evidence="17 18">ATCC 51183</strain>
    </source>
</reference>
<dbReference type="InterPro" id="IPR010101">
    <property type="entry name" value="B12_transptr_BtuB"/>
</dbReference>
<dbReference type="SUPFAM" id="SSF56935">
    <property type="entry name" value="Porins"/>
    <property type="match status" value="1"/>
</dbReference>
<feature type="short sequence motif" description="TonB box" evidence="11">
    <location>
        <begin position="29"/>
        <end position="36"/>
    </location>
</feature>
<feature type="domain" description="TonB-dependent receptor-like beta-barrel" evidence="15">
    <location>
        <begin position="201"/>
        <end position="590"/>
    </location>
</feature>
<dbReference type="GO" id="GO:0046930">
    <property type="term" value="C:pore complex"/>
    <property type="evidence" value="ECO:0007669"/>
    <property type="project" value="UniProtKB-KW"/>
</dbReference>
<feature type="short sequence motif" description="TonB C-terminal box" evidence="11 14">
    <location>
        <begin position="599"/>
        <end position="616"/>
    </location>
</feature>
<evidence type="ECO:0000256" key="7">
    <source>
        <dbReference type="ARBA" id="ARBA00023077"/>
    </source>
</evidence>
<comment type="subcellular location">
    <subcellularLocation>
        <location evidence="1 11 12">Cell outer membrane</location>
        <topology evidence="1 11 12">Multi-pass membrane protein</topology>
    </subcellularLocation>
</comment>